<keyword evidence="5 6" id="KW-0449">Lipoprotein</keyword>
<dbReference type="STRING" id="84521.SAMN04487994_10636"/>
<evidence type="ECO:0000256" key="6">
    <source>
        <dbReference type="PIRNR" id="PIRNR002854"/>
    </source>
</evidence>
<comment type="caution">
    <text evidence="8">The sequence shown here is derived from an EMBL/GenBank/DDBJ whole genome shotgun (WGS) entry which is preliminary data.</text>
</comment>
<comment type="subcellular location">
    <subcellularLocation>
        <location evidence="1">Membrane</location>
        <topology evidence="1">Lipid-anchor</topology>
    </subcellularLocation>
</comment>
<protein>
    <recommendedName>
        <fullName evidence="6">Lipoprotein</fullName>
    </recommendedName>
</protein>
<sequence>MKSFIKRTVKGLLSMSLLINVLSVTALAQDKPFDGEEVKVGIMTGASEDVWQIVVNSAKDEGINIDLTTFTDYVQPNAALQDGSLDLNAFQHIAFLDDWNEANDGDIVPIGFTFVSPMGLYSNKYDDVSELPEGATIAIPNDPTNGGRAILALEIAGLIEVDQSKGVLVTPEDITDNPKNFKFEELDAAQLAIALEDVDAAFINTNFATDAGLKLSEAIFVDAEEPQKLNEAYKNVIATKEENKDNELYKHIVELYQTEDVAKAISDTTNGADRAVWENAPTVN</sequence>
<organism evidence="8 9">
    <name type="scientific">Dolosicoccus paucivorans</name>
    <dbReference type="NCBI Taxonomy" id="84521"/>
    <lineage>
        <taxon>Bacteria</taxon>
        <taxon>Bacillati</taxon>
        <taxon>Bacillota</taxon>
        <taxon>Bacilli</taxon>
        <taxon>Lactobacillales</taxon>
        <taxon>Aerococcaceae</taxon>
        <taxon>Dolosicoccus</taxon>
    </lineage>
</organism>
<gene>
    <name evidence="8" type="ORF">CJ205_00815</name>
</gene>
<feature type="chain" id="PRO_5014957349" description="Lipoprotein" evidence="7">
    <location>
        <begin position="29"/>
        <end position="284"/>
    </location>
</feature>
<dbReference type="AlphaFoldDB" id="A0A2N6SPP3"/>
<evidence type="ECO:0000256" key="4">
    <source>
        <dbReference type="ARBA" id="ARBA00023139"/>
    </source>
</evidence>
<dbReference type="PANTHER" id="PTHR30429">
    <property type="entry name" value="D-METHIONINE-BINDING LIPOPROTEIN METQ"/>
    <property type="match status" value="1"/>
</dbReference>
<dbReference type="Proteomes" id="UP000235682">
    <property type="component" value="Unassembled WGS sequence"/>
</dbReference>
<dbReference type="GO" id="GO:0016020">
    <property type="term" value="C:membrane"/>
    <property type="evidence" value="ECO:0007669"/>
    <property type="project" value="UniProtKB-SubCell"/>
</dbReference>
<evidence type="ECO:0000313" key="8">
    <source>
        <dbReference type="EMBL" id="PMC59038.1"/>
    </source>
</evidence>
<dbReference type="PIRSF" id="PIRSF002854">
    <property type="entry name" value="MetQ"/>
    <property type="match status" value="1"/>
</dbReference>
<reference evidence="8 9" key="1">
    <citation type="submission" date="2017-09" db="EMBL/GenBank/DDBJ databases">
        <title>Bacterial strain isolated from the female urinary microbiota.</title>
        <authorList>
            <person name="Thomas-White K."/>
            <person name="Kumar N."/>
            <person name="Forster S."/>
            <person name="Putonti C."/>
            <person name="Lawley T."/>
            <person name="Wolfe A.J."/>
        </authorList>
    </citation>
    <scope>NUCLEOTIDE SEQUENCE [LARGE SCALE GENOMIC DNA]</scope>
    <source>
        <strain evidence="8 9">UMB0852</strain>
    </source>
</reference>
<dbReference type="InterPro" id="IPR004872">
    <property type="entry name" value="Lipoprotein_NlpA"/>
</dbReference>
<feature type="signal peptide" evidence="7">
    <location>
        <begin position="1"/>
        <end position="28"/>
    </location>
</feature>
<evidence type="ECO:0000256" key="7">
    <source>
        <dbReference type="SAM" id="SignalP"/>
    </source>
</evidence>
<keyword evidence="2 7" id="KW-0732">Signal</keyword>
<keyword evidence="4" id="KW-0564">Palmitate</keyword>
<dbReference type="RefSeq" id="WP_102227668.1">
    <property type="nucleotide sequence ID" value="NZ_PNFY01000012.1"/>
</dbReference>
<evidence type="ECO:0000256" key="1">
    <source>
        <dbReference type="ARBA" id="ARBA00004635"/>
    </source>
</evidence>
<dbReference type="Gene3D" id="3.40.190.10">
    <property type="entry name" value="Periplasmic binding protein-like II"/>
    <property type="match status" value="2"/>
</dbReference>
<evidence type="ECO:0000256" key="2">
    <source>
        <dbReference type="ARBA" id="ARBA00022729"/>
    </source>
</evidence>
<dbReference type="PANTHER" id="PTHR30429:SF0">
    <property type="entry name" value="METHIONINE-BINDING LIPOPROTEIN METQ"/>
    <property type="match status" value="1"/>
</dbReference>
<keyword evidence="3" id="KW-0472">Membrane</keyword>
<name>A0A2N6SPP3_9LACT</name>
<comment type="similarity">
    <text evidence="6">Belongs to the nlpA lipoprotein family.</text>
</comment>
<dbReference type="SUPFAM" id="SSF53850">
    <property type="entry name" value="Periplasmic binding protein-like II"/>
    <property type="match status" value="1"/>
</dbReference>
<evidence type="ECO:0000313" key="9">
    <source>
        <dbReference type="Proteomes" id="UP000235682"/>
    </source>
</evidence>
<accession>A0A2N6SPP3</accession>
<evidence type="ECO:0000256" key="5">
    <source>
        <dbReference type="ARBA" id="ARBA00023288"/>
    </source>
</evidence>
<evidence type="ECO:0000256" key="3">
    <source>
        <dbReference type="ARBA" id="ARBA00023136"/>
    </source>
</evidence>
<keyword evidence="9" id="KW-1185">Reference proteome</keyword>
<proteinExistence type="inferred from homology"/>
<dbReference type="Pfam" id="PF03180">
    <property type="entry name" value="Lipoprotein_9"/>
    <property type="match status" value="1"/>
</dbReference>
<dbReference type="EMBL" id="PNHE01000002">
    <property type="protein sequence ID" value="PMC59038.1"/>
    <property type="molecule type" value="Genomic_DNA"/>
</dbReference>
<dbReference type="OrthoDB" id="9812878at2"/>